<evidence type="ECO:0000256" key="5">
    <source>
        <dbReference type="ARBA" id="ARBA00022691"/>
    </source>
</evidence>
<reference evidence="8 9" key="1">
    <citation type="submission" date="2015-03" db="EMBL/GenBank/DDBJ databases">
        <authorList>
            <person name="Urmite Genomes"/>
        </authorList>
    </citation>
    <scope>NUCLEOTIDE SEQUENCE [LARGE SCALE GENOMIC DNA]</scope>
    <source>
        <strain evidence="8 9">CSUR P1491</strain>
    </source>
</reference>
<comment type="similarity">
    <text evidence="2 6">Belongs to the UPF0677 family.</text>
</comment>
<dbReference type="AlphaFoldDB" id="A0A0E4GV23"/>
<keyword evidence="4 8" id="KW-0808">Transferase</keyword>
<organism evidence="8 9">
    <name type="scientific">Mycobacterium lentiflavum</name>
    <dbReference type="NCBI Taxonomy" id="141349"/>
    <lineage>
        <taxon>Bacteria</taxon>
        <taxon>Bacillati</taxon>
        <taxon>Actinomycetota</taxon>
        <taxon>Actinomycetes</taxon>
        <taxon>Mycobacteriales</taxon>
        <taxon>Mycobacteriaceae</taxon>
        <taxon>Mycobacterium</taxon>
        <taxon>Mycobacterium simiae complex</taxon>
    </lineage>
</organism>
<evidence type="ECO:0000256" key="1">
    <source>
        <dbReference type="ARBA" id="ARBA00003907"/>
    </source>
</evidence>
<dbReference type="EC" id="2.1.1.-" evidence="6"/>
<evidence type="ECO:0000256" key="6">
    <source>
        <dbReference type="RuleBase" id="RU362030"/>
    </source>
</evidence>
<dbReference type="SUPFAM" id="SSF53335">
    <property type="entry name" value="S-adenosyl-L-methionine-dependent methyltransferases"/>
    <property type="match status" value="1"/>
</dbReference>
<evidence type="ECO:0000256" key="4">
    <source>
        <dbReference type="ARBA" id="ARBA00022679"/>
    </source>
</evidence>
<dbReference type="GO" id="GO:0032259">
    <property type="term" value="P:methylation"/>
    <property type="evidence" value="ECO:0007669"/>
    <property type="project" value="UniProtKB-KW"/>
</dbReference>
<protein>
    <recommendedName>
        <fullName evidence="6">S-adenosyl-L-methionine-dependent methyltransferase</fullName>
        <ecNumber evidence="6">2.1.1.-</ecNumber>
    </recommendedName>
</protein>
<keyword evidence="3 6" id="KW-0489">Methyltransferase</keyword>
<dbReference type="PANTHER" id="PTHR43619">
    <property type="entry name" value="S-ADENOSYL-L-METHIONINE-DEPENDENT METHYLTRANSFERASE YKTD-RELATED"/>
    <property type="match status" value="1"/>
</dbReference>
<sequence>MTDLDDSSSLQPPLPPSLRTAGDSWAITELVGATALGVAAARAAETAGANPLIRDDFARKLVSPAGPAWARLTDPELAWLDGDEQGQRGHRLGIDYQAVRTHFFDDYFADATRDGVRQVVILAAGLDSRAYRLDWPAGTAVYEIDQPQVLEYKGKILESHVPTASRHAVAVDLRDDWPAALTAAGFDRTQPTAWLAEGLLPYLPSDAQDRLFEMFTELSVPGSQVAIEVFGVNASSNTNRWQRMRDRLGLDVNVQALTFHEPDRTDAAEWLTHHGWQVNVVNNREEMARLGRAVPEDLADDAVRSALLRARFAGPSH</sequence>
<name>A0A0E4GV23_MYCLN</name>
<evidence type="ECO:0000313" key="8">
    <source>
        <dbReference type="EMBL" id="CQD03716.1"/>
    </source>
</evidence>
<dbReference type="Pfam" id="PF04072">
    <property type="entry name" value="LCM"/>
    <property type="match status" value="1"/>
</dbReference>
<dbReference type="InterPro" id="IPR007213">
    <property type="entry name" value="Ppm1/Ppm2/Tcmp"/>
</dbReference>
<evidence type="ECO:0000313" key="9">
    <source>
        <dbReference type="Proteomes" id="UP000199251"/>
    </source>
</evidence>
<feature type="region of interest" description="Disordered" evidence="7">
    <location>
        <begin position="1"/>
        <end position="21"/>
    </location>
</feature>
<dbReference type="InterPro" id="IPR011610">
    <property type="entry name" value="SAM_mthyl_Trfase_ML2640-like"/>
</dbReference>
<dbReference type="STRING" id="141349.BN1232_00494"/>
<dbReference type="OrthoDB" id="9806164at2"/>
<dbReference type="Gene3D" id="3.40.50.150">
    <property type="entry name" value="Vaccinia Virus protein VP39"/>
    <property type="match status" value="1"/>
</dbReference>
<dbReference type="Proteomes" id="UP000199251">
    <property type="component" value="Unassembled WGS sequence"/>
</dbReference>
<gene>
    <name evidence="8" type="ORF">BN1232_00494</name>
</gene>
<keyword evidence="5 6" id="KW-0949">S-adenosyl-L-methionine</keyword>
<evidence type="ECO:0000256" key="2">
    <source>
        <dbReference type="ARBA" id="ARBA00008138"/>
    </source>
</evidence>
<evidence type="ECO:0000256" key="7">
    <source>
        <dbReference type="SAM" id="MobiDB-lite"/>
    </source>
</evidence>
<dbReference type="EMBL" id="CTEE01000001">
    <property type="protein sequence ID" value="CQD03716.1"/>
    <property type="molecule type" value="Genomic_DNA"/>
</dbReference>
<dbReference type="RefSeq" id="WP_090598438.1">
    <property type="nucleotide sequence ID" value="NZ_CTEE01000001.1"/>
</dbReference>
<accession>A0A0E4GV23</accession>
<dbReference type="InterPro" id="IPR029063">
    <property type="entry name" value="SAM-dependent_MTases_sf"/>
</dbReference>
<evidence type="ECO:0000256" key="3">
    <source>
        <dbReference type="ARBA" id="ARBA00022603"/>
    </source>
</evidence>
<proteinExistence type="inferred from homology"/>
<dbReference type="NCBIfam" id="TIGR00027">
    <property type="entry name" value="mthyl_TIGR00027"/>
    <property type="match status" value="1"/>
</dbReference>
<comment type="function">
    <text evidence="1 6">Exhibits S-adenosyl-L-methionine-dependent methyltransferase activity.</text>
</comment>
<dbReference type="PANTHER" id="PTHR43619:SF2">
    <property type="entry name" value="S-ADENOSYL-L-METHIONINE-DEPENDENT METHYLTRANSFERASES SUPERFAMILY PROTEIN"/>
    <property type="match status" value="1"/>
</dbReference>
<dbReference type="GO" id="GO:0008168">
    <property type="term" value="F:methyltransferase activity"/>
    <property type="evidence" value="ECO:0007669"/>
    <property type="project" value="UniProtKB-UniRule"/>
</dbReference>